<gene>
    <name evidence="7" type="primary">pdhC_1</name>
    <name evidence="7" type="ORF">A6302_01424</name>
</gene>
<keyword evidence="7" id="KW-0670">Pyruvate</keyword>
<dbReference type="Gene3D" id="2.40.50.100">
    <property type="match status" value="1"/>
</dbReference>
<dbReference type="Pfam" id="PF00364">
    <property type="entry name" value="Biotin_lipoyl"/>
    <property type="match status" value="1"/>
</dbReference>
<feature type="region of interest" description="Disordered" evidence="4">
    <location>
        <begin position="251"/>
        <end position="271"/>
    </location>
</feature>
<dbReference type="InterPro" id="IPR045257">
    <property type="entry name" value="E2/Pdx1"/>
</dbReference>
<dbReference type="InterPro" id="IPR011053">
    <property type="entry name" value="Single_hybrid_motif"/>
</dbReference>
<dbReference type="InterPro" id="IPR000073">
    <property type="entry name" value="AB_hydrolase_1"/>
</dbReference>
<comment type="caution">
    <text evidence="7">The sequence shown here is derived from an EMBL/GenBank/DDBJ whole genome shotgun (WGS) entry which is preliminary data.</text>
</comment>
<dbReference type="OrthoDB" id="9804723at2"/>
<dbReference type="InterPro" id="IPR004167">
    <property type="entry name" value="PSBD"/>
</dbReference>
<dbReference type="PROSITE" id="PS51826">
    <property type="entry name" value="PSBD"/>
    <property type="match status" value="1"/>
</dbReference>
<keyword evidence="7" id="KW-0808">Transferase</keyword>
<dbReference type="InterPro" id="IPR036625">
    <property type="entry name" value="E3-bd_dom_sf"/>
</dbReference>
<dbReference type="InterPro" id="IPR029058">
    <property type="entry name" value="AB_hydrolase_fold"/>
</dbReference>
<dbReference type="PROSITE" id="PS00189">
    <property type="entry name" value="LIPOYL"/>
    <property type="match status" value="1"/>
</dbReference>
<feature type="domain" description="Lipoyl-binding" evidence="5">
    <location>
        <begin position="1"/>
        <end position="78"/>
    </location>
</feature>
<evidence type="ECO:0000256" key="4">
    <source>
        <dbReference type="SAM" id="MobiDB-lite"/>
    </source>
</evidence>
<feature type="compositionally biased region" description="Low complexity" evidence="4">
    <location>
        <begin position="251"/>
        <end position="265"/>
    </location>
</feature>
<feature type="domain" description="Peripheral subunit-binding (PSBD)" evidence="6">
    <location>
        <begin position="119"/>
        <end position="156"/>
    </location>
</feature>
<dbReference type="GO" id="GO:0006086">
    <property type="term" value="P:pyruvate decarboxylation to acetyl-CoA"/>
    <property type="evidence" value="ECO:0007669"/>
    <property type="project" value="InterPro"/>
</dbReference>
<dbReference type="Pfam" id="PF12697">
    <property type="entry name" value="Abhydrolase_6"/>
    <property type="match status" value="1"/>
</dbReference>
<evidence type="ECO:0000313" key="8">
    <source>
        <dbReference type="Proteomes" id="UP000094622"/>
    </source>
</evidence>
<dbReference type="EMBL" id="MCRJ01000026">
    <property type="protein sequence ID" value="ODN71227.1"/>
    <property type="molecule type" value="Genomic_DNA"/>
</dbReference>
<protein>
    <submittedName>
        <fullName evidence="7">Dihydrolipoyllysine-residue acetyltransferase component of pyruvate dehydrogenase complex</fullName>
        <ecNumber evidence="7">2.3.1.12</ecNumber>
    </submittedName>
</protein>
<sequence length="271" mass="27265">MAIDITLNGAGGEYMESATVVAWEVAPGASVKRGDLLVTVETAKAATEVEAPDDGVFAEILAPVGTEVAIGTVLGRLATAGEAVAAPVAAAPATAAHLPVQLSEPEASPKPFAATDRIVASPLARRIAKEKGIDLAAVAGSGPRGRIKLRDLPAEGASASAVPAASARPASTAAPSARPVVVLVHGFGADRFAWRSVKRLLEDRFDVHTPELLAHGDRGGTATDLDELAAALEADLLAAGTIRSISSAIRSAAPSASPLPKAAGSTCARSR</sequence>
<evidence type="ECO:0000259" key="5">
    <source>
        <dbReference type="PROSITE" id="PS50968"/>
    </source>
</evidence>
<comment type="similarity">
    <text evidence="2">Belongs to the 2-oxoacid dehydrogenase family.</text>
</comment>
<dbReference type="GO" id="GO:0004742">
    <property type="term" value="F:dihydrolipoyllysine-residue acetyltransferase activity"/>
    <property type="evidence" value="ECO:0007669"/>
    <property type="project" value="UniProtKB-EC"/>
</dbReference>
<evidence type="ECO:0000313" key="7">
    <source>
        <dbReference type="EMBL" id="ODN71227.1"/>
    </source>
</evidence>
<proteinExistence type="inferred from homology"/>
<keyword evidence="7" id="KW-0012">Acyltransferase</keyword>
<keyword evidence="3" id="KW-0450">Lipoyl</keyword>
<accession>A0A1E3H4F2</accession>
<dbReference type="Gene3D" id="4.10.320.10">
    <property type="entry name" value="E3-binding domain"/>
    <property type="match status" value="1"/>
</dbReference>
<evidence type="ECO:0000259" key="6">
    <source>
        <dbReference type="PROSITE" id="PS51826"/>
    </source>
</evidence>
<dbReference type="PROSITE" id="PS50968">
    <property type="entry name" value="BIOTINYL_LIPOYL"/>
    <property type="match status" value="1"/>
</dbReference>
<dbReference type="Gene3D" id="3.40.50.1820">
    <property type="entry name" value="alpha/beta hydrolase"/>
    <property type="match status" value="1"/>
</dbReference>
<comment type="cofactor">
    <cofactor evidence="1">
        <name>(R)-lipoate</name>
        <dbReference type="ChEBI" id="CHEBI:83088"/>
    </cofactor>
</comment>
<dbReference type="InterPro" id="IPR003016">
    <property type="entry name" value="2-oxoA_DH_lipoyl-BS"/>
</dbReference>
<dbReference type="Proteomes" id="UP000094622">
    <property type="component" value="Unassembled WGS sequence"/>
</dbReference>
<evidence type="ECO:0000256" key="3">
    <source>
        <dbReference type="ARBA" id="ARBA00022823"/>
    </source>
</evidence>
<evidence type="ECO:0000256" key="1">
    <source>
        <dbReference type="ARBA" id="ARBA00001938"/>
    </source>
</evidence>
<keyword evidence="8" id="KW-1185">Reference proteome</keyword>
<dbReference type="EC" id="2.3.1.12" evidence="7"/>
<name>A0A1E3H4F2_9HYPH</name>
<organism evidence="7 8">
    <name type="scientific">Methylobrevis pamukkalensis</name>
    <dbReference type="NCBI Taxonomy" id="1439726"/>
    <lineage>
        <taxon>Bacteria</taxon>
        <taxon>Pseudomonadati</taxon>
        <taxon>Pseudomonadota</taxon>
        <taxon>Alphaproteobacteria</taxon>
        <taxon>Hyphomicrobiales</taxon>
        <taxon>Pleomorphomonadaceae</taxon>
        <taxon>Methylobrevis</taxon>
    </lineage>
</organism>
<dbReference type="AlphaFoldDB" id="A0A1E3H4F2"/>
<dbReference type="PANTHER" id="PTHR23151">
    <property type="entry name" value="DIHYDROLIPOAMIDE ACETYL/SUCCINYL-TRANSFERASE-RELATED"/>
    <property type="match status" value="1"/>
</dbReference>
<dbReference type="CDD" id="cd06849">
    <property type="entry name" value="lipoyl_domain"/>
    <property type="match status" value="1"/>
</dbReference>
<dbReference type="GO" id="GO:0045254">
    <property type="term" value="C:pyruvate dehydrogenase complex"/>
    <property type="evidence" value="ECO:0007669"/>
    <property type="project" value="InterPro"/>
</dbReference>
<dbReference type="InterPro" id="IPR000089">
    <property type="entry name" value="Biotin_lipoyl"/>
</dbReference>
<dbReference type="PANTHER" id="PTHR23151:SF90">
    <property type="entry name" value="DIHYDROLIPOYLLYSINE-RESIDUE ACETYLTRANSFERASE COMPONENT OF PYRUVATE DEHYDROGENASE COMPLEX, MITOCHONDRIAL-RELATED"/>
    <property type="match status" value="1"/>
</dbReference>
<dbReference type="SUPFAM" id="SSF53474">
    <property type="entry name" value="alpha/beta-Hydrolases"/>
    <property type="match status" value="1"/>
</dbReference>
<dbReference type="PATRIC" id="fig|1439726.3.peg.1496"/>
<dbReference type="SUPFAM" id="SSF51230">
    <property type="entry name" value="Single hybrid motif"/>
    <property type="match status" value="1"/>
</dbReference>
<dbReference type="SUPFAM" id="SSF47005">
    <property type="entry name" value="Peripheral subunit-binding domain of 2-oxo acid dehydrogenase complex"/>
    <property type="match status" value="1"/>
</dbReference>
<reference evidence="7 8" key="1">
    <citation type="submission" date="2016-07" db="EMBL/GenBank/DDBJ databases">
        <title>Draft Genome Sequence of Methylobrevis pamukkalensis PK2.</title>
        <authorList>
            <person name="Vasilenko O.V."/>
            <person name="Doronina N.V."/>
            <person name="Shmareva M.N."/>
            <person name="Tarlachkov S.V."/>
            <person name="Mustakhimov I."/>
            <person name="Trotsenko Y.A."/>
        </authorList>
    </citation>
    <scope>NUCLEOTIDE SEQUENCE [LARGE SCALE GENOMIC DNA]</scope>
    <source>
        <strain evidence="7 8">PK2</strain>
    </source>
</reference>
<evidence type="ECO:0000256" key="2">
    <source>
        <dbReference type="ARBA" id="ARBA00007317"/>
    </source>
</evidence>
<dbReference type="Pfam" id="PF02817">
    <property type="entry name" value="E3_binding"/>
    <property type="match status" value="1"/>
</dbReference>